<protein>
    <submittedName>
        <fullName evidence="2">Thioredoxin domain-containing protein</fullName>
    </submittedName>
</protein>
<sequence length="728" mass="82464">MNNSPENSNRLANETSLYLLQHAHQPVNWYPWGQEALEKAKQENKPIFLSIGYSACHWCHVMAHESFDNEEIARLMNDWFINIKVDREERPDIDAVYMKSIVAMNGHGGWPMSVFLTPAQKPYLGGTYYPPEARHNRPGFPQVLKQAHDLFHNKTQQIESQAAKVIKKIEEPIPLPDPKGHSADTVIQAAVDLLMERFDEKFGGFGNGMKFPEPMVYSLLLRHWVKSGQNSSIEMIDRSLTQMAGGGIYDQIGGGFHRYSTDREWRVPHFEKMLYDNALMARLYLETCQATRQDLYREIPLEIFEYIDREMTSSAGGFYASQDADTEAGEGHFFTWELKEVLDLLGPRHAKVFARAYGMTPGGNFEKRNVLFRAVDPETISKEEGMAIFEVDHSLKKAKETLFEARSKRQRPTRDNKIIASWNGMMISALAFGSRVLNNPELKNRSIKCADYLWDTLWDGKCLKRVIMEGEAKYDACLEDCAHLLDGFLNLYEATFDLKWIDRCESLAQYTIEEFSDQKEGGFFMTGNHHEGLITRLKPGADEAIPSANAVAALAFLKLGVVTGNSNFTKQGRGVLDSFRAEMENRPAAHLGLLAAQDFDSGSLTEIVVSGPTSGTDHEELMDRIYQDFRPSKVVVGYPGADEEKRVPLSQDRGPIMGKSTVYLCQKQTCHPPVTSAEDLDSQLTRPPIIQLNIYDQEGATKDMEKKEQEQFLNAMSQIFKFSGLDKK</sequence>
<evidence type="ECO:0000313" key="3">
    <source>
        <dbReference type="Proteomes" id="UP000594688"/>
    </source>
</evidence>
<dbReference type="InterPro" id="IPR008928">
    <property type="entry name" value="6-hairpin_glycosidase_sf"/>
</dbReference>
<dbReference type="InterPro" id="IPR036249">
    <property type="entry name" value="Thioredoxin-like_sf"/>
</dbReference>
<evidence type="ECO:0000313" key="2">
    <source>
        <dbReference type="EMBL" id="QPJ63143.1"/>
    </source>
</evidence>
<dbReference type="Pfam" id="PF03190">
    <property type="entry name" value="Thioredox_DsbH"/>
    <property type="match status" value="1"/>
</dbReference>
<dbReference type="PANTHER" id="PTHR42899">
    <property type="entry name" value="SPERMATOGENESIS-ASSOCIATED PROTEIN 20"/>
    <property type="match status" value="1"/>
</dbReference>
<evidence type="ECO:0000259" key="1">
    <source>
        <dbReference type="Pfam" id="PF03190"/>
    </source>
</evidence>
<feature type="domain" description="Spermatogenesis-associated protein 20-like TRX" evidence="1">
    <location>
        <begin position="9"/>
        <end position="169"/>
    </location>
</feature>
<accession>A0A7T0BY87</accession>
<dbReference type="KEGG" id="nli:G3M70_15180"/>
<dbReference type="SUPFAM" id="SSF48208">
    <property type="entry name" value="Six-hairpin glycosidases"/>
    <property type="match status" value="1"/>
</dbReference>
<gene>
    <name evidence="2" type="ORF">G3M70_15180</name>
</gene>
<dbReference type="PANTHER" id="PTHR42899:SF1">
    <property type="entry name" value="SPERMATOGENESIS-ASSOCIATED PROTEIN 20"/>
    <property type="match status" value="1"/>
</dbReference>
<organism evidence="2 3">
    <name type="scientific">Candidatus Nitronauta litoralis</name>
    <dbReference type="NCBI Taxonomy" id="2705533"/>
    <lineage>
        <taxon>Bacteria</taxon>
        <taxon>Pseudomonadati</taxon>
        <taxon>Nitrospinota/Tectimicrobiota group</taxon>
        <taxon>Nitrospinota</taxon>
        <taxon>Nitrospinia</taxon>
        <taxon>Nitrospinales</taxon>
        <taxon>Nitrospinaceae</taxon>
        <taxon>Candidatus Nitronauta</taxon>
    </lineage>
</organism>
<dbReference type="CDD" id="cd02955">
    <property type="entry name" value="SSP411"/>
    <property type="match status" value="1"/>
</dbReference>
<dbReference type="InterPro" id="IPR004879">
    <property type="entry name" value="Ssp411-like_TRX"/>
</dbReference>
<dbReference type="Gene3D" id="3.40.30.10">
    <property type="entry name" value="Glutaredoxin"/>
    <property type="match status" value="1"/>
</dbReference>
<dbReference type="PIRSF" id="PIRSF006402">
    <property type="entry name" value="UCP006402_thioredoxin"/>
    <property type="match status" value="1"/>
</dbReference>
<proteinExistence type="predicted"/>
<dbReference type="Proteomes" id="UP000594688">
    <property type="component" value="Chromosome"/>
</dbReference>
<dbReference type="AlphaFoldDB" id="A0A7T0BY87"/>
<name>A0A7T0BY87_9BACT</name>
<dbReference type="EMBL" id="CP048685">
    <property type="protein sequence ID" value="QPJ63143.1"/>
    <property type="molecule type" value="Genomic_DNA"/>
</dbReference>
<dbReference type="InterPro" id="IPR024705">
    <property type="entry name" value="Ssp411"/>
</dbReference>
<dbReference type="GO" id="GO:0005975">
    <property type="term" value="P:carbohydrate metabolic process"/>
    <property type="evidence" value="ECO:0007669"/>
    <property type="project" value="InterPro"/>
</dbReference>
<reference evidence="2 3" key="1">
    <citation type="submission" date="2020-02" db="EMBL/GenBank/DDBJ databases">
        <title>Genomic and physiological characterization of two novel Nitrospinaceae genera.</title>
        <authorList>
            <person name="Mueller A.J."/>
            <person name="Jung M.-Y."/>
            <person name="Strachan C.R."/>
            <person name="Herbold C.W."/>
            <person name="Kirkegaard R.H."/>
            <person name="Daims H."/>
        </authorList>
    </citation>
    <scope>NUCLEOTIDE SEQUENCE [LARGE SCALE GENOMIC DNA]</scope>
    <source>
        <strain evidence="2">EB</strain>
    </source>
</reference>
<dbReference type="SUPFAM" id="SSF52833">
    <property type="entry name" value="Thioredoxin-like"/>
    <property type="match status" value="1"/>
</dbReference>